<dbReference type="Gene3D" id="1.10.10.10">
    <property type="entry name" value="Winged helix-like DNA-binding domain superfamily/Winged helix DNA-binding domain"/>
    <property type="match status" value="1"/>
</dbReference>
<evidence type="ECO:0000256" key="2">
    <source>
        <dbReference type="ARBA" id="ARBA00023125"/>
    </source>
</evidence>
<dbReference type="GO" id="GO:0000981">
    <property type="term" value="F:DNA-binding transcription factor activity, RNA polymerase II-specific"/>
    <property type="evidence" value="ECO:0007669"/>
    <property type="project" value="TreeGrafter"/>
</dbReference>
<sequence length="404" mass="48069">MINYNDEKVPKYDLAYNRSLFRHYNLPEKNFAPQEPEFDLNEYFYFNKPEHRTPEEIPRASCSRRNRSFKCHRKPEHLYQTLPIGKLEAFKCDKNANLPNQDNLSHKMEAYKQEPIEHVSSDEYLNNYQSFNHPNSSEHQTHSNQRGYGQKLVESCAESEDTPQPQLQQFNYFLMLFSQLIKQCQNNSNNIEKYRECLQQSQAQENQDYFKTVLGNYQEMLNNQQTKTEPMQTHEQDGKKDKPFVPYKKRNFALVDEASSSSNQSSNNSVSVKERPAKPKREVDPNQPKKIKRCPHVWQFCADLLDNENFNPAIIKWLNKDKGIFKIVKPDKVADLWGAQKNRKSDKKMNYEKMARGMRYSRREGFFKKLDKEKNKPNEYGKQLVFQFSDKVVRDFEWKWSFST</sequence>
<dbReference type="PROSITE" id="PS50061">
    <property type="entry name" value="ETS_DOMAIN_3"/>
    <property type="match status" value="1"/>
</dbReference>
<dbReference type="GO" id="GO:0043565">
    <property type="term" value="F:sequence-specific DNA binding"/>
    <property type="evidence" value="ECO:0007669"/>
    <property type="project" value="InterPro"/>
</dbReference>
<feature type="region of interest" description="Disordered" evidence="4">
    <location>
        <begin position="225"/>
        <end position="244"/>
    </location>
</feature>
<dbReference type="OrthoDB" id="5961210at2759"/>
<feature type="domain" description="ETS" evidence="5">
    <location>
        <begin position="295"/>
        <end position="374"/>
    </location>
</feature>
<keyword evidence="2 3" id="KW-0238">DNA-binding</keyword>
<name>A0A3M7QJ17_BRAPC</name>
<reference evidence="6 7" key="1">
    <citation type="journal article" date="2018" name="Sci. Rep.">
        <title>Genomic signatures of local adaptation to the degree of environmental predictability in rotifers.</title>
        <authorList>
            <person name="Franch-Gras L."/>
            <person name="Hahn C."/>
            <person name="Garcia-Roger E.M."/>
            <person name="Carmona M.J."/>
            <person name="Serra M."/>
            <person name="Gomez A."/>
        </authorList>
    </citation>
    <scope>NUCLEOTIDE SEQUENCE [LARGE SCALE GENOMIC DNA]</scope>
    <source>
        <strain evidence="6">HYR1</strain>
    </source>
</reference>
<keyword evidence="3" id="KW-0539">Nucleus</keyword>
<accession>A0A3M7QJ17</accession>
<dbReference type="InterPro" id="IPR036388">
    <property type="entry name" value="WH-like_DNA-bd_sf"/>
</dbReference>
<dbReference type="GO" id="GO:0030154">
    <property type="term" value="P:cell differentiation"/>
    <property type="evidence" value="ECO:0007669"/>
    <property type="project" value="TreeGrafter"/>
</dbReference>
<dbReference type="SMART" id="SM00413">
    <property type="entry name" value="ETS"/>
    <property type="match status" value="1"/>
</dbReference>
<evidence type="ECO:0000313" key="7">
    <source>
        <dbReference type="Proteomes" id="UP000276133"/>
    </source>
</evidence>
<proteinExistence type="inferred from homology"/>
<evidence type="ECO:0000256" key="1">
    <source>
        <dbReference type="ARBA" id="ARBA00005562"/>
    </source>
</evidence>
<dbReference type="STRING" id="10195.A0A3M7QJ17"/>
<keyword evidence="7" id="KW-1185">Reference proteome</keyword>
<dbReference type="EMBL" id="REGN01005948">
    <property type="protein sequence ID" value="RNA11436.1"/>
    <property type="molecule type" value="Genomic_DNA"/>
</dbReference>
<dbReference type="GO" id="GO:0005634">
    <property type="term" value="C:nucleus"/>
    <property type="evidence" value="ECO:0007669"/>
    <property type="project" value="UniProtKB-SubCell"/>
</dbReference>
<protein>
    <submittedName>
        <fullName evidence="6">ETS homologous factor isoform X2</fullName>
    </submittedName>
</protein>
<evidence type="ECO:0000256" key="4">
    <source>
        <dbReference type="SAM" id="MobiDB-lite"/>
    </source>
</evidence>
<dbReference type="SUPFAM" id="SSF46785">
    <property type="entry name" value="Winged helix' DNA-binding domain"/>
    <property type="match status" value="1"/>
</dbReference>
<feature type="compositionally biased region" description="Polar residues" evidence="4">
    <location>
        <begin position="127"/>
        <end position="147"/>
    </location>
</feature>
<feature type="compositionally biased region" description="Basic and acidic residues" evidence="4">
    <location>
        <begin position="232"/>
        <end position="243"/>
    </location>
</feature>
<feature type="compositionally biased region" description="Low complexity" evidence="4">
    <location>
        <begin position="259"/>
        <end position="271"/>
    </location>
</feature>
<feature type="region of interest" description="Disordered" evidence="4">
    <location>
        <begin position="256"/>
        <end position="289"/>
    </location>
</feature>
<evidence type="ECO:0000259" key="5">
    <source>
        <dbReference type="PROSITE" id="PS50061"/>
    </source>
</evidence>
<gene>
    <name evidence="6" type="ORF">BpHYR1_009880</name>
</gene>
<dbReference type="PRINTS" id="PR00454">
    <property type="entry name" value="ETSDOMAIN"/>
</dbReference>
<dbReference type="Pfam" id="PF00178">
    <property type="entry name" value="Ets"/>
    <property type="match status" value="1"/>
</dbReference>
<comment type="caution">
    <text evidence="6">The sequence shown here is derived from an EMBL/GenBank/DDBJ whole genome shotgun (WGS) entry which is preliminary data.</text>
</comment>
<dbReference type="InterPro" id="IPR036390">
    <property type="entry name" value="WH_DNA-bd_sf"/>
</dbReference>
<dbReference type="Proteomes" id="UP000276133">
    <property type="component" value="Unassembled WGS sequence"/>
</dbReference>
<dbReference type="AlphaFoldDB" id="A0A3M7QJ17"/>
<feature type="region of interest" description="Disordered" evidence="4">
    <location>
        <begin position="127"/>
        <end position="150"/>
    </location>
</feature>
<feature type="compositionally biased region" description="Basic and acidic residues" evidence="4">
    <location>
        <begin position="272"/>
        <end position="284"/>
    </location>
</feature>
<evidence type="ECO:0000313" key="6">
    <source>
        <dbReference type="EMBL" id="RNA11436.1"/>
    </source>
</evidence>
<comment type="similarity">
    <text evidence="1 3">Belongs to the ETS family.</text>
</comment>
<comment type="subcellular location">
    <subcellularLocation>
        <location evidence="3">Nucleus</location>
    </subcellularLocation>
</comment>
<dbReference type="InterPro" id="IPR046328">
    <property type="entry name" value="ETS_fam"/>
</dbReference>
<dbReference type="InterPro" id="IPR000418">
    <property type="entry name" value="Ets_dom"/>
</dbReference>
<evidence type="ECO:0000256" key="3">
    <source>
        <dbReference type="RuleBase" id="RU004019"/>
    </source>
</evidence>
<dbReference type="PANTHER" id="PTHR11849">
    <property type="entry name" value="ETS"/>
    <property type="match status" value="1"/>
</dbReference>
<organism evidence="6 7">
    <name type="scientific">Brachionus plicatilis</name>
    <name type="common">Marine rotifer</name>
    <name type="synonym">Brachionus muelleri</name>
    <dbReference type="NCBI Taxonomy" id="10195"/>
    <lineage>
        <taxon>Eukaryota</taxon>
        <taxon>Metazoa</taxon>
        <taxon>Spiralia</taxon>
        <taxon>Gnathifera</taxon>
        <taxon>Rotifera</taxon>
        <taxon>Eurotatoria</taxon>
        <taxon>Monogononta</taxon>
        <taxon>Pseudotrocha</taxon>
        <taxon>Ploima</taxon>
        <taxon>Brachionidae</taxon>
        <taxon>Brachionus</taxon>
    </lineage>
</organism>
<dbReference type="PANTHER" id="PTHR11849:SF191">
    <property type="entry name" value="ECDYSONE-INDUCED PROTEIN 74EF ISOFORM B"/>
    <property type="match status" value="1"/>
</dbReference>